<evidence type="ECO:0000313" key="6">
    <source>
        <dbReference type="EMBL" id="MDR6300089.1"/>
    </source>
</evidence>
<reference evidence="6 7" key="1">
    <citation type="submission" date="2023-07" db="EMBL/GenBank/DDBJ databases">
        <title>Genomic Encyclopedia of Type Strains, Phase IV (KMG-IV): sequencing the most valuable type-strain genomes for metagenomic binning, comparative biology and taxonomic classification.</title>
        <authorList>
            <person name="Goeker M."/>
        </authorList>
    </citation>
    <scope>NUCLEOTIDE SEQUENCE [LARGE SCALE GENOMIC DNA]</scope>
    <source>
        <strain evidence="6 7">DSM 102814</strain>
    </source>
</reference>
<dbReference type="Gene3D" id="2.40.50.100">
    <property type="match status" value="1"/>
</dbReference>
<gene>
    <name evidence="6" type="ORF">GGR31_000705</name>
</gene>
<evidence type="ECO:0000256" key="1">
    <source>
        <dbReference type="ARBA" id="ARBA00009477"/>
    </source>
</evidence>
<dbReference type="InterPro" id="IPR058648">
    <property type="entry name" value="HH_CzcB-like"/>
</dbReference>
<dbReference type="InterPro" id="IPR058647">
    <property type="entry name" value="BSH_CzcB-like"/>
</dbReference>
<dbReference type="Pfam" id="PF25973">
    <property type="entry name" value="BSH_CzcB"/>
    <property type="match status" value="1"/>
</dbReference>
<evidence type="ECO:0000259" key="5">
    <source>
        <dbReference type="Pfam" id="PF25973"/>
    </source>
</evidence>
<dbReference type="PROSITE" id="PS51257">
    <property type="entry name" value="PROKAR_LIPOPROTEIN"/>
    <property type="match status" value="1"/>
</dbReference>
<dbReference type="EMBL" id="JAVDQA010000001">
    <property type="protein sequence ID" value="MDR6300089.1"/>
    <property type="molecule type" value="Genomic_DNA"/>
</dbReference>
<accession>A0ABU1K393</accession>
<feature type="domain" description="Multidrug resistance protein MdtA-like C-terminal permuted SH3" evidence="4">
    <location>
        <begin position="311"/>
        <end position="373"/>
    </location>
</feature>
<dbReference type="Pfam" id="PF25967">
    <property type="entry name" value="RND-MFP_C"/>
    <property type="match status" value="1"/>
</dbReference>
<feature type="domain" description="CzcB-like alpha-helical hairpin" evidence="2">
    <location>
        <begin position="134"/>
        <end position="191"/>
    </location>
</feature>
<feature type="domain" description="CzcB-like barrel-sandwich hybrid" evidence="5">
    <location>
        <begin position="100"/>
        <end position="223"/>
    </location>
</feature>
<dbReference type="InterPro" id="IPR006143">
    <property type="entry name" value="RND_pump_MFP"/>
</dbReference>
<name>A0ABU1K393_9FLAO</name>
<evidence type="ECO:0000259" key="4">
    <source>
        <dbReference type="Pfam" id="PF25967"/>
    </source>
</evidence>
<evidence type="ECO:0000313" key="7">
    <source>
        <dbReference type="Proteomes" id="UP001257659"/>
    </source>
</evidence>
<evidence type="ECO:0000259" key="2">
    <source>
        <dbReference type="Pfam" id="PF25893"/>
    </source>
</evidence>
<dbReference type="Pfam" id="PF25893">
    <property type="entry name" value="HH_CzcB"/>
    <property type="match status" value="1"/>
</dbReference>
<organism evidence="6 7">
    <name type="scientific">Mesonia maritima</name>
    <dbReference type="NCBI Taxonomy" id="1793873"/>
    <lineage>
        <taxon>Bacteria</taxon>
        <taxon>Pseudomonadati</taxon>
        <taxon>Bacteroidota</taxon>
        <taxon>Flavobacteriia</taxon>
        <taxon>Flavobacteriales</taxon>
        <taxon>Flavobacteriaceae</taxon>
        <taxon>Mesonia</taxon>
    </lineage>
</organism>
<dbReference type="SUPFAM" id="SSF111369">
    <property type="entry name" value="HlyD-like secretion proteins"/>
    <property type="match status" value="1"/>
</dbReference>
<dbReference type="Gene3D" id="1.10.287.470">
    <property type="entry name" value="Helix hairpin bin"/>
    <property type="match status" value="1"/>
</dbReference>
<feature type="domain" description="CusB-like beta-barrel" evidence="3">
    <location>
        <begin position="232"/>
        <end position="304"/>
    </location>
</feature>
<dbReference type="Pfam" id="PF25954">
    <property type="entry name" value="Beta-barrel_RND_2"/>
    <property type="match status" value="1"/>
</dbReference>
<dbReference type="InterPro" id="IPR058627">
    <property type="entry name" value="MdtA-like_C"/>
</dbReference>
<proteinExistence type="inferred from homology"/>
<dbReference type="Gene3D" id="2.40.30.170">
    <property type="match status" value="1"/>
</dbReference>
<dbReference type="RefSeq" id="WP_309726998.1">
    <property type="nucleotide sequence ID" value="NZ_JAVDQA010000001.1"/>
</dbReference>
<dbReference type="NCBIfam" id="TIGR01730">
    <property type="entry name" value="RND_mfp"/>
    <property type="match status" value="1"/>
</dbReference>
<protein>
    <submittedName>
        <fullName evidence="6">RND family efflux transporter MFP subunit</fullName>
    </submittedName>
</protein>
<sequence length="386" mass="43139">MKKLLVLLLIVITVISCGKKEKSVEDIISEGNLSEMRAKKSELRTQQNTISDKIEQLNEEIEKRDKSKSYPLVTVQTLNDTIFKHYVEVQGDVETDENIIIYPEFSGILSNIYVKEGERVSKGQKLAKIDDGGLSSQLAQSEAQLSLAKTTFERQERLWNKKIGSEIQFLEAKTNYNAMQKSVDQLRAQLAKTVIRAPFSGVIDEVISDQGQVVNPGQNQLFRLVNLKDMYITAEIPENYLGKVTKGSQVLVEINSIGKEFEGEVEQVSDFVNPNNRSFSVKVSVPNPEGFVKPNLIATVKLNDYTAEKTIVIPQSILQENAQGESIAYYIEPKNDTVNVARKAVLKTGLAYNSKIEVLSGLKEGQKIIVEGARTIRDGQEVKVKQ</sequence>
<dbReference type="Gene3D" id="2.40.420.20">
    <property type="match status" value="1"/>
</dbReference>
<comment type="similarity">
    <text evidence="1">Belongs to the membrane fusion protein (MFP) (TC 8.A.1) family.</text>
</comment>
<dbReference type="InterPro" id="IPR058792">
    <property type="entry name" value="Beta-barrel_RND_2"/>
</dbReference>
<keyword evidence="7" id="KW-1185">Reference proteome</keyword>
<comment type="caution">
    <text evidence="6">The sequence shown here is derived from an EMBL/GenBank/DDBJ whole genome shotgun (WGS) entry which is preliminary data.</text>
</comment>
<dbReference type="Proteomes" id="UP001257659">
    <property type="component" value="Unassembled WGS sequence"/>
</dbReference>
<dbReference type="PANTHER" id="PTHR30469:SF15">
    <property type="entry name" value="HLYD FAMILY OF SECRETION PROTEINS"/>
    <property type="match status" value="1"/>
</dbReference>
<evidence type="ECO:0000259" key="3">
    <source>
        <dbReference type="Pfam" id="PF25954"/>
    </source>
</evidence>
<dbReference type="PANTHER" id="PTHR30469">
    <property type="entry name" value="MULTIDRUG RESISTANCE PROTEIN MDTA"/>
    <property type="match status" value="1"/>
</dbReference>